<dbReference type="AlphaFoldDB" id="A0A1F5VV61"/>
<keyword evidence="5" id="KW-0239">DNA-directed DNA polymerase</keyword>
<keyword evidence="3" id="KW-0548">Nucleotidyltransferase</keyword>
<sequence length="344" mass="39937">MIEEKQFFATITAIRNKQIAHAYIIIGDISELKNFLVEELKKSLKEKYHTSARLTTFPVKKYSENISNILSSSIFLTPQIFFLNACESIKSSARSAASKKKNDLADLLMKLPHKPPEHIVVCDFDIVQWQWSKANFAREYQASCTEHSIVHYIYCFEVQENHLPQWIKEFCKLHDYDIELQGIQHIIDTIGKDTGRIIQELQKLFIFILPERCIRLEHIKNIISTHKAVNDFQLIDAFCSKNISVITSTLLLLQKENHEPMDICRSLRYEAEKMLCALEHDAAILADKGISQRAIPFLIKRAQHFSIAELHKILISLDDTEKLMKEDTKISWDMLFAKLLQNFT</sequence>
<evidence type="ECO:0000256" key="1">
    <source>
        <dbReference type="ARBA" id="ARBA00012417"/>
    </source>
</evidence>
<evidence type="ECO:0000256" key="2">
    <source>
        <dbReference type="ARBA" id="ARBA00022679"/>
    </source>
</evidence>
<dbReference type="EC" id="2.7.7.7" evidence="1"/>
<dbReference type="SUPFAM" id="SSF48019">
    <property type="entry name" value="post-AAA+ oligomerization domain-like"/>
    <property type="match status" value="1"/>
</dbReference>
<keyword evidence="2" id="KW-0808">Transferase</keyword>
<dbReference type="NCBIfam" id="TIGR01128">
    <property type="entry name" value="holA"/>
    <property type="match status" value="1"/>
</dbReference>
<evidence type="ECO:0000313" key="8">
    <source>
        <dbReference type="EMBL" id="OGF67223.1"/>
    </source>
</evidence>
<evidence type="ECO:0000313" key="9">
    <source>
        <dbReference type="Proteomes" id="UP000178943"/>
    </source>
</evidence>
<evidence type="ECO:0000256" key="4">
    <source>
        <dbReference type="ARBA" id="ARBA00022705"/>
    </source>
</evidence>
<dbReference type="Gene3D" id="1.20.272.10">
    <property type="match status" value="1"/>
</dbReference>
<dbReference type="GO" id="GO:0003887">
    <property type="term" value="F:DNA-directed DNA polymerase activity"/>
    <property type="evidence" value="ECO:0007669"/>
    <property type="project" value="UniProtKB-KW"/>
</dbReference>
<evidence type="ECO:0000256" key="6">
    <source>
        <dbReference type="ARBA" id="ARBA00034754"/>
    </source>
</evidence>
<protein>
    <recommendedName>
        <fullName evidence="1">DNA-directed DNA polymerase</fullName>
        <ecNumber evidence="1">2.7.7.7</ecNumber>
    </recommendedName>
</protein>
<reference evidence="8 9" key="1">
    <citation type="journal article" date="2016" name="Nat. Commun.">
        <title>Thousands of microbial genomes shed light on interconnected biogeochemical processes in an aquifer system.</title>
        <authorList>
            <person name="Anantharaman K."/>
            <person name="Brown C.T."/>
            <person name="Hug L.A."/>
            <person name="Sharon I."/>
            <person name="Castelle C.J."/>
            <person name="Probst A.J."/>
            <person name="Thomas B.C."/>
            <person name="Singh A."/>
            <person name="Wilkins M.J."/>
            <person name="Karaoz U."/>
            <person name="Brodie E.L."/>
            <person name="Williams K.H."/>
            <person name="Hubbard S.S."/>
            <person name="Banfield J.F."/>
        </authorList>
    </citation>
    <scope>NUCLEOTIDE SEQUENCE [LARGE SCALE GENOMIC DNA]</scope>
</reference>
<comment type="catalytic activity">
    <reaction evidence="7">
        <text>DNA(n) + a 2'-deoxyribonucleoside 5'-triphosphate = DNA(n+1) + diphosphate</text>
        <dbReference type="Rhea" id="RHEA:22508"/>
        <dbReference type="Rhea" id="RHEA-COMP:17339"/>
        <dbReference type="Rhea" id="RHEA-COMP:17340"/>
        <dbReference type="ChEBI" id="CHEBI:33019"/>
        <dbReference type="ChEBI" id="CHEBI:61560"/>
        <dbReference type="ChEBI" id="CHEBI:173112"/>
        <dbReference type="EC" id="2.7.7.7"/>
    </reaction>
</comment>
<comment type="similarity">
    <text evidence="6">Belongs to the DNA polymerase HolA subunit family.</text>
</comment>
<dbReference type="InterPro" id="IPR027417">
    <property type="entry name" value="P-loop_NTPase"/>
</dbReference>
<dbReference type="GO" id="GO:0009360">
    <property type="term" value="C:DNA polymerase III complex"/>
    <property type="evidence" value="ECO:0007669"/>
    <property type="project" value="TreeGrafter"/>
</dbReference>
<evidence type="ECO:0000256" key="3">
    <source>
        <dbReference type="ARBA" id="ARBA00022695"/>
    </source>
</evidence>
<proteinExistence type="inferred from homology"/>
<dbReference type="GO" id="GO:0003677">
    <property type="term" value="F:DNA binding"/>
    <property type="evidence" value="ECO:0007669"/>
    <property type="project" value="InterPro"/>
</dbReference>
<dbReference type="GO" id="GO:0006261">
    <property type="term" value="P:DNA-templated DNA replication"/>
    <property type="evidence" value="ECO:0007669"/>
    <property type="project" value="TreeGrafter"/>
</dbReference>
<dbReference type="Proteomes" id="UP000178943">
    <property type="component" value="Unassembled WGS sequence"/>
</dbReference>
<dbReference type="EMBL" id="MFGW01000065">
    <property type="protein sequence ID" value="OGF67223.1"/>
    <property type="molecule type" value="Genomic_DNA"/>
</dbReference>
<name>A0A1F5VV61_9BACT</name>
<evidence type="ECO:0000256" key="5">
    <source>
        <dbReference type="ARBA" id="ARBA00022932"/>
    </source>
</evidence>
<dbReference type="SUPFAM" id="SSF52540">
    <property type="entry name" value="P-loop containing nucleoside triphosphate hydrolases"/>
    <property type="match status" value="1"/>
</dbReference>
<dbReference type="STRING" id="1817863.A2Y62_03230"/>
<accession>A0A1F5VV61</accession>
<dbReference type="PANTHER" id="PTHR34388:SF1">
    <property type="entry name" value="DNA POLYMERASE III SUBUNIT DELTA"/>
    <property type="match status" value="1"/>
</dbReference>
<evidence type="ECO:0000256" key="7">
    <source>
        <dbReference type="ARBA" id="ARBA00049244"/>
    </source>
</evidence>
<dbReference type="PANTHER" id="PTHR34388">
    <property type="entry name" value="DNA POLYMERASE III SUBUNIT DELTA"/>
    <property type="match status" value="1"/>
</dbReference>
<dbReference type="InterPro" id="IPR008921">
    <property type="entry name" value="DNA_pol3_clamp-load_cplx_C"/>
</dbReference>
<comment type="caution">
    <text evidence="8">The sequence shown here is derived from an EMBL/GenBank/DDBJ whole genome shotgun (WGS) entry which is preliminary data.</text>
</comment>
<dbReference type="Gene3D" id="1.10.8.60">
    <property type="match status" value="1"/>
</dbReference>
<dbReference type="InterPro" id="IPR005790">
    <property type="entry name" value="DNA_polIII_delta"/>
</dbReference>
<gene>
    <name evidence="8" type="ORF">A2Y62_03230</name>
</gene>
<organism evidence="8 9">
    <name type="scientific">Candidatus Fischerbacteria bacterium RBG_13_37_8</name>
    <dbReference type="NCBI Taxonomy" id="1817863"/>
    <lineage>
        <taxon>Bacteria</taxon>
        <taxon>Candidatus Fischeribacteriota</taxon>
    </lineage>
</organism>
<keyword evidence="4" id="KW-0235">DNA replication</keyword>